<keyword evidence="1" id="KW-0600">Photoreceptor protein</keyword>
<evidence type="ECO:0000256" key="4">
    <source>
        <dbReference type="ARBA" id="ARBA00023170"/>
    </source>
</evidence>
<dbReference type="PANTHER" id="PTHR44757:SF2">
    <property type="entry name" value="BIOFILM ARCHITECTURE MAINTENANCE PROTEIN MBAA"/>
    <property type="match status" value="1"/>
</dbReference>
<evidence type="ECO:0000256" key="1">
    <source>
        <dbReference type="ARBA" id="ARBA00022543"/>
    </source>
</evidence>
<dbReference type="Gene3D" id="3.30.450.20">
    <property type="entry name" value="PAS domain"/>
    <property type="match status" value="1"/>
</dbReference>
<evidence type="ECO:0000259" key="5">
    <source>
        <dbReference type="PROSITE" id="PS50046"/>
    </source>
</evidence>
<dbReference type="GO" id="GO:0009584">
    <property type="term" value="P:detection of visible light"/>
    <property type="evidence" value="ECO:0007669"/>
    <property type="project" value="InterPro"/>
</dbReference>
<reference evidence="8 9" key="1">
    <citation type="submission" date="2018-06" db="EMBL/GenBank/DDBJ databases">
        <title>Genomic Encyclopedia of Type Strains, Phase III (KMG-III): the genomes of soil and plant-associated and newly described type strains.</title>
        <authorList>
            <person name="Whitman W."/>
        </authorList>
    </citation>
    <scope>NUCLEOTIDE SEQUENCE [LARGE SCALE GENOMIC DNA]</scope>
    <source>
        <strain evidence="8 9">JA737</strain>
    </source>
</reference>
<comment type="caution">
    <text evidence="8">The sequence shown here is derived from an EMBL/GenBank/DDBJ whole genome shotgun (WGS) entry which is preliminary data.</text>
</comment>
<evidence type="ECO:0000313" key="8">
    <source>
        <dbReference type="EMBL" id="PYF06026.1"/>
    </source>
</evidence>
<dbReference type="Gene3D" id="3.30.450.270">
    <property type="match status" value="1"/>
</dbReference>
<dbReference type="CDD" id="cd01948">
    <property type="entry name" value="EAL"/>
    <property type="match status" value="1"/>
</dbReference>
<dbReference type="SUPFAM" id="SSF141868">
    <property type="entry name" value="EAL domain-like"/>
    <property type="match status" value="1"/>
</dbReference>
<dbReference type="Pfam" id="PF08446">
    <property type="entry name" value="PAS_2"/>
    <property type="match status" value="1"/>
</dbReference>
<dbReference type="GO" id="GO:0009881">
    <property type="term" value="F:photoreceptor activity"/>
    <property type="evidence" value="ECO:0007669"/>
    <property type="project" value="UniProtKB-KW"/>
</dbReference>
<dbReference type="Gene3D" id="3.30.70.270">
    <property type="match status" value="1"/>
</dbReference>
<feature type="domain" description="Phytochrome chromophore attachment site" evidence="5">
    <location>
        <begin position="152"/>
        <end position="312"/>
    </location>
</feature>
<dbReference type="Pfam" id="PF01590">
    <property type="entry name" value="GAF"/>
    <property type="match status" value="1"/>
</dbReference>
<dbReference type="SMART" id="SM00052">
    <property type="entry name" value="EAL"/>
    <property type="match status" value="1"/>
</dbReference>
<dbReference type="InterPro" id="IPR035965">
    <property type="entry name" value="PAS-like_dom_sf"/>
</dbReference>
<dbReference type="AlphaFoldDB" id="A0A318TMP3"/>
<dbReference type="InterPro" id="IPR052155">
    <property type="entry name" value="Biofilm_reg_signaling"/>
</dbReference>
<organism evidence="8 9">
    <name type="scientific">Rhodobacter viridis</name>
    <dbReference type="NCBI Taxonomy" id="1054202"/>
    <lineage>
        <taxon>Bacteria</taxon>
        <taxon>Pseudomonadati</taxon>
        <taxon>Pseudomonadota</taxon>
        <taxon>Alphaproteobacteria</taxon>
        <taxon>Rhodobacterales</taxon>
        <taxon>Rhodobacter group</taxon>
        <taxon>Rhodobacter</taxon>
    </lineage>
</organism>
<dbReference type="InterPro" id="IPR013654">
    <property type="entry name" value="PAS_2"/>
</dbReference>
<evidence type="ECO:0000259" key="7">
    <source>
        <dbReference type="PROSITE" id="PS50887"/>
    </source>
</evidence>
<dbReference type="Pfam" id="PF00990">
    <property type="entry name" value="GGDEF"/>
    <property type="match status" value="1"/>
</dbReference>
<dbReference type="EMBL" id="QJTK01000040">
    <property type="protein sequence ID" value="PYF06026.1"/>
    <property type="molecule type" value="Genomic_DNA"/>
</dbReference>
<dbReference type="OrthoDB" id="489241at2"/>
<dbReference type="InterPro" id="IPR043150">
    <property type="entry name" value="Phytochrome_PHY_sf"/>
</dbReference>
<dbReference type="PRINTS" id="PR01033">
    <property type="entry name" value="PHYTOCHROME"/>
</dbReference>
<dbReference type="InterPro" id="IPR001294">
    <property type="entry name" value="Phytochrome"/>
</dbReference>
<dbReference type="InterPro" id="IPR029016">
    <property type="entry name" value="GAF-like_dom_sf"/>
</dbReference>
<feature type="domain" description="GGDEF" evidence="7">
    <location>
        <begin position="567"/>
        <end position="699"/>
    </location>
</feature>
<dbReference type="SMART" id="SM00267">
    <property type="entry name" value="GGDEF"/>
    <property type="match status" value="1"/>
</dbReference>
<keyword evidence="3" id="KW-0157">Chromophore</keyword>
<dbReference type="PANTHER" id="PTHR44757">
    <property type="entry name" value="DIGUANYLATE CYCLASE DGCP"/>
    <property type="match status" value="1"/>
</dbReference>
<dbReference type="Pfam" id="PF00360">
    <property type="entry name" value="PHY"/>
    <property type="match status" value="1"/>
</dbReference>
<sequence length="964" mass="107072">MDQPRESALDLTRCEQEPIHTPGAIQSASVLLLFDPATARLVAASDNLLPLFGASAEALRNAPVERFFSDRDAESLRAVLLSTRPAHARYCELRGGTDHWVTLFRGGGLLGVEINTYEGADHDPVAFGLDVGEALTEISSLADHLVTVGEEDIRQLADTVTRRFRDLSGYDRVMIYRFDTDWNGEVVGESRADHVAHSYLGLTFPSSDIPRQARHLFRRNRVRPVVDVGSASVPLVPSTHPETGEPFDLSDCSIRAVSPVHLEYLANMRVGASLTLALIVRGELWGLLACHHSSAPYRLTPGRSSACRLFAESVSTTLARLVEHSETETVALVRERLRAFRSGLLQAPRAQGFGVFLAERAQELLTLMRCDGILYRLNGREYAFGRTPPPAVMEELRTRLETHRRSIGRDTFSTHFSAGLWPDLGPALLAEAAGALLFQPGTGPFDLVLLRGARQVEMTWGGDPCMRVTPDSADQRLHPRKSFELWSETVRDRALPWEHVAAIAARELAMGLNEIDWLFEWHESEAELAAARAETEYNALHDALTDLPNRRFLQHRLAEAEMNRTGRSSALLHIDLDGFKQVNDTLGHSAGDQLLVEVARRIKCAIRGGDFPARIGGDEFLILAAPNTHPWELDAMGERLIHAISRPIQLESGEAEVSASVGIALNDGRIDADELFHQADLALYESKRTGRGRVTLFSQELKRRQDDTLRLGEDIRDGIRSGRFEIWYQPQFDATSFDLCGVEALLRWNHPQQGIMLPADFLQMAEDMDLVATLDGIGMRAALDDLEDLERAGCRIPKLSLNVSARRLSDPEFLDAVRDLGPRREAISFELLESIYLDEVDPGMEANLQGLRDMGIRIEVDDFGTGRTSIISLVSLRPDRLKIDRQLVEPIVRSEAARRLLASIVEIGQSLGIGITAEGVETRDHAEILRALGCTVLQGFFFARPMPAQDLRTFLLTRAEARRA</sequence>
<dbReference type="RefSeq" id="WP_110807469.1">
    <property type="nucleotide sequence ID" value="NZ_QJTK01000040.1"/>
</dbReference>
<dbReference type="SMART" id="SM00065">
    <property type="entry name" value="GAF"/>
    <property type="match status" value="1"/>
</dbReference>
<dbReference type="Proteomes" id="UP000247727">
    <property type="component" value="Unassembled WGS sequence"/>
</dbReference>
<accession>A0A318TMP3</accession>
<keyword evidence="2" id="KW-0716">Sensory transduction</keyword>
<feature type="domain" description="EAL" evidence="6">
    <location>
        <begin position="708"/>
        <end position="959"/>
    </location>
</feature>
<dbReference type="InterPro" id="IPR013515">
    <property type="entry name" value="Phytochrome_cen-reg"/>
</dbReference>
<dbReference type="NCBIfam" id="TIGR00254">
    <property type="entry name" value="GGDEF"/>
    <property type="match status" value="1"/>
</dbReference>
<dbReference type="CDD" id="cd01949">
    <property type="entry name" value="GGDEF"/>
    <property type="match status" value="1"/>
</dbReference>
<dbReference type="InterPro" id="IPR029787">
    <property type="entry name" value="Nucleotide_cyclase"/>
</dbReference>
<dbReference type="PROSITE" id="PS50883">
    <property type="entry name" value="EAL"/>
    <property type="match status" value="1"/>
</dbReference>
<dbReference type="GO" id="GO:0006355">
    <property type="term" value="P:regulation of DNA-templated transcription"/>
    <property type="evidence" value="ECO:0007669"/>
    <property type="project" value="InterPro"/>
</dbReference>
<dbReference type="InterPro" id="IPR043128">
    <property type="entry name" value="Rev_trsase/Diguanyl_cyclase"/>
</dbReference>
<dbReference type="InterPro" id="IPR016132">
    <property type="entry name" value="Phyto_chromo_attachment"/>
</dbReference>
<dbReference type="Pfam" id="PF00563">
    <property type="entry name" value="EAL"/>
    <property type="match status" value="1"/>
</dbReference>
<dbReference type="InterPro" id="IPR001633">
    <property type="entry name" value="EAL_dom"/>
</dbReference>
<dbReference type="SUPFAM" id="SSF55785">
    <property type="entry name" value="PYP-like sensor domain (PAS domain)"/>
    <property type="match status" value="1"/>
</dbReference>
<name>A0A318TMP3_9RHOB</name>
<dbReference type="InterPro" id="IPR000160">
    <property type="entry name" value="GGDEF_dom"/>
</dbReference>
<evidence type="ECO:0000313" key="9">
    <source>
        <dbReference type="Proteomes" id="UP000247727"/>
    </source>
</evidence>
<keyword evidence="4" id="KW-0675">Receptor</keyword>
<evidence type="ECO:0000256" key="2">
    <source>
        <dbReference type="ARBA" id="ARBA00022606"/>
    </source>
</evidence>
<dbReference type="PROSITE" id="PS50046">
    <property type="entry name" value="PHYTOCHROME_2"/>
    <property type="match status" value="1"/>
</dbReference>
<evidence type="ECO:0000256" key="3">
    <source>
        <dbReference type="ARBA" id="ARBA00022991"/>
    </source>
</evidence>
<keyword evidence="9" id="KW-1185">Reference proteome</keyword>
<gene>
    <name evidence="8" type="ORF">C8J30_1403</name>
</gene>
<dbReference type="PROSITE" id="PS50887">
    <property type="entry name" value="GGDEF"/>
    <property type="match status" value="1"/>
</dbReference>
<protein>
    <submittedName>
        <fullName evidence="8">Diguanylate cyclase (GGDEF)-like protein</fullName>
    </submittedName>
</protein>
<proteinExistence type="predicted"/>
<dbReference type="SUPFAM" id="SSF55781">
    <property type="entry name" value="GAF domain-like"/>
    <property type="match status" value="2"/>
</dbReference>
<dbReference type="InterPro" id="IPR003018">
    <property type="entry name" value="GAF"/>
</dbReference>
<dbReference type="SUPFAM" id="SSF55073">
    <property type="entry name" value="Nucleotide cyclase"/>
    <property type="match status" value="1"/>
</dbReference>
<dbReference type="Gene3D" id="3.30.450.40">
    <property type="match status" value="1"/>
</dbReference>
<dbReference type="Gene3D" id="3.20.20.450">
    <property type="entry name" value="EAL domain"/>
    <property type="match status" value="1"/>
</dbReference>
<dbReference type="InterPro" id="IPR035919">
    <property type="entry name" value="EAL_sf"/>
</dbReference>
<evidence type="ECO:0000259" key="6">
    <source>
        <dbReference type="PROSITE" id="PS50883"/>
    </source>
</evidence>